<dbReference type="PANTHER" id="PTHR34400:SF4">
    <property type="entry name" value="MEMBRANE PROTEIN"/>
    <property type="match status" value="1"/>
</dbReference>
<name>A0A0A7PG80_9SPHN</name>
<dbReference type="Gene3D" id="1.20.1260.10">
    <property type="match status" value="1"/>
</dbReference>
<dbReference type="STRING" id="1515612.SKP52_06315"/>
<accession>A0A0A7PG80</accession>
<keyword evidence="1" id="KW-0001">2Fe-2S</keyword>
<dbReference type="GO" id="GO:0046872">
    <property type="term" value="F:metal ion binding"/>
    <property type="evidence" value="ECO:0007669"/>
    <property type="project" value="UniProtKB-KW"/>
</dbReference>
<organism evidence="6 7">
    <name type="scientific">Sphingopyxis fribergensis</name>
    <dbReference type="NCBI Taxonomy" id="1515612"/>
    <lineage>
        <taxon>Bacteria</taxon>
        <taxon>Pseudomonadati</taxon>
        <taxon>Pseudomonadota</taxon>
        <taxon>Alphaproteobacteria</taxon>
        <taxon>Sphingomonadales</taxon>
        <taxon>Sphingomonadaceae</taxon>
        <taxon>Sphingopyxis</taxon>
    </lineage>
</organism>
<keyword evidence="7" id="KW-1185">Reference proteome</keyword>
<gene>
    <name evidence="6" type="ORF">SKP52_06315</name>
</gene>
<dbReference type="PANTHER" id="PTHR34400">
    <property type="match status" value="1"/>
</dbReference>
<evidence type="ECO:0000256" key="1">
    <source>
        <dbReference type="ARBA" id="ARBA00022714"/>
    </source>
</evidence>
<dbReference type="AlphaFoldDB" id="A0A0A7PG80"/>
<proteinExistence type="predicted"/>
<sequence>MGGKTAVSREKILHALYEAAELEQNLMCTYLYAAFSLRDGEGEGLSASEAEAVAHWRSAILDVAIDEMSHLVAVWNITSALGAAPRFGRANFPLDPGYLPAGITVKLAPFGEAVIQHFVFLERPETSDEPDGEGFAIANPSSRTPVAPRLTPAAYDYATIGAFYQTIEADLRALVEAIGEEAVFCGDPALQLSQAEVTLAGARPVTNLESALAALCEIVVEGEGAPSHNDNSHFQRFVGVRTEMREFAAANPAFAPAHPAAVNPVLRKPPRPEGRVWLEDADAVATVDLANAIYALALRLLAGGYAIPRPNPDKALYIGSAIGLMHALTAVAERAARLPAGPSNPGCNAGISFTALREAASLPAGASARHVYLERMEELRAVAEAMDPADPRCARAARILQKQAARLRDAPIGEMSAAFAADKAPPLPAPAAPPTTLVEGIDRAEGKDIAVMFDGKRCIHARFCVTQDPATFLANVDGPWIIPDATEIEYLCGTIRQCPSGALTYERRDGHAEPVPPVNLITLRENGPYAVRADLALDGEKAGFRATLCRCGASKNKPFCDKSHKYIGFETTGEPESRKRPPLAVRDGLLAIEPELDGPLQVRGNLEILSGTGRTVATVETARLCRCGASKTKPFCDESHRKIGFRSA</sequence>
<dbReference type="GO" id="GO:0051537">
    <property type="term" value="F:2 iron, 2 sulfur cluster binding"/>
    <property type="evidence" value="ECO:0007669"/>
    <property type="project" value="UniProtKB-KW"/>
</dbReference>
<feature type="domain" description="Iron-binding zinc finger CDGSH type" evidence="5">
    <location>
        <begin position="609"/>
        <end position="646"/>
    </location>
</feature>
<evidence type="ECO:0000259" key="5">
    <source>
        <dbReference type="SMART" id="SM00704"/>
    </source>
</evidence>
<evidence type="ECO:0000256" key="4">
    <source>
        <dbReference type="ARBA" id="ARBA00023014"/>
    </source>
</evidence>
<dbReference type="GO" id="GO:0005737">
    <property type="term" value="C:cytoplasm"/>
    <property type="evidence" value="ECO:0007669"/>
    <property type="project" value="UniProtKB-ARBA"/>
</dbReference>
<dbReference type="InterPro" id="IPR026820">
    <property type="entry name" value="VioB/RebD_dom"/>
</dbReference>
<dbReference type="KEGG" id="sphk:SKP52_06315"/>
<evidence type="ECO:0000256" key="2">
    <source>
        <dbReference type="ARBA" id="ARBA00022723"/>
    </source>
</evidence>
<dbReference type="InterPro" id="IPR018967">
    <property type="entry name" value="FeS-contain_CDGSH-typ"/>
</dbReference>
<evidence type="ECO:0000256" key="3">
    <source>
        <dbReference type="ARBA" id="ARBA00023004"/>
    </source>
</evidence>
<dbReference type="Proteomes" id="UP000030907">
    <property type="component" value="Chromosome"/>
</dbReference>
<dbReference type="InterPro" id="IPR012347">
    <property type="entry name" value="Ferritin-like"/>
</dbReference>
<reference evidence="6 7" key="1">
    <citation type="journal article" date="2015" name="Int. J. Syst. Evol. Microbiol.">
        <title>Description of Sphingopyxis fribergensis sp. nov. - a soil bacterium with the ability to degrade styrene and phenylacetic acid.</title>
        <authorList>
            <person name="Oelschlagel M."/>
            <person name="Ruckert C."/>
            <person name="Kalinowski J."/>
            <person name="Schmidt G."/>
            <person name="Schlomann M."/>
            <person name="Tischler D."/>
        </authorList>
    </citation>
    <scope>NUCLEOTIDE SEQUENCE [LARGE SCALE GENOMIC DNA]</scope>
    <source>
        <strain evidence="6 7">Kp5.2</strain>
    </source>
</reference>
<dbReference type="HOGENOM" id="CLU_422664_0_0_5"/>
<dbReference type="Pfam" id="PF09360">
    <property type="entry name" value="zf-CDGSH"/>
    <property type="match status" value="2"/>
</dbReference>
<dbReference type="Pfam" id="PF12902">
    <property type="entry name" value="Ferritin-like"/>
    <property type="match status" value="1"/>
</dbReference>
<dbReference type="RefSeq" id="WP_081997231.1">
    <property type="nucleotide sequence ID" value="NZ_CP009122.1"/>
</dbReference>
<dbReference type="OrthoDB" id="9795032at2"/>
<feature type="domain" description="Iron-binding zinc finger CDGSH type" evidence="5">
    <location>
        <begin position="526"/>
        <end position="570"/>
    </location>
</feature>
<keyword evidence="4" id="KW-0411">Iron-sulfur</keyword>
<keyword evidence="3" id="KW-0408">Iron</keyword>
<evidence type="ECO:0000313" key="6">
    <source>
        <dbReference type="EMBL" id="AJA08188.1"/>
    </source>
</evidence>
<dbReference type="EMBL" id="CP009122">
    <property type="protein sequence ID" value="AJA08188.1"/>
    <property type="molecule type" value="Genomic_DNA"/>
</dbReference>
<dbReference type="InterPro" id="IPR010693">
    <property type="entry name" value="Divergent_4Fe-4S_mono-cluster"/>
</dbReference>
<keyword evidence="2" id="KW-0479">Metal-binding</keyword>
<dbReference type="Pfam" id="PF06902">
    <property type="entry name" value="Fer4_19"/>
    <property type="match status" value="1"/>
</dbReference>
<dbReference type="Gene3D" id="3.40.5.90">
    <property type="entry name" value="CDGSH iron-sulfur domain, mitoNEET-type"/>
    <property type="match status" value="2"/>
</dbReference>
<evidence type="ECO:0000313" key="7">
    <source>
        <dbReference type="Proteomes" id="UP000030907"/>
    </source>
</evidence>
<dbReference type="InterPro" id="IPR042216">
    <property type="entry name" value="MitoNEET_CISD"/>
</dbReference>
<protein>
    <recommendedName>
        <fullName evidence="5">Iron-binding zinc finger CDGSH type domain-containing protein</fullName>
    </recommendedName>
</protein>
<dbReference type="SMART" id="SM00704">
    <property type="entry name" value="ZnF_CDGSH"/>
    <property type="match status" value="2"/>
</dbReference>